<organism evidence="5 6">
    <name type="scientific">Altererythrobacter xiamenensis</name>
    <dbReference type="NCBI Taxonomy" id="1316679"/>
    <lineage>
        <taxon>Bacteria</taxon>
        <taxon>Pseudomonadati</taxon>
        <taxon>Pseudomonadota</taxon>
        <taxon>Alphaproteobacteria</taxon>
        <taxon>Sphingomonadales</taxon>
        <taxon>Erythrobacteraceae</taxon>
        <taxon>Altererythrobacter</taxon>
    </lineage>
</organism>
<proteinExistence type="predicted"/>
<keyword evidence="1" id="KW-0732">Signal</keyword>
<dbReference type="OrthoDB" id="57532at2"/>
<dbReference type="SUPFAM" id="SSF51445">
    <property type="entry name" value="(Trans)glycosidases"/>
    <property type="match status" value="1"/>
</dbReference>
<evidence type="ECO:0000256" key="1">
    <source>
        <dbReference type="SAM" id="SignalP"/>
    </source>
</evidence>
<accession>A0A1Y6F4M6</accession>
<feature type="domain" description="Glycosyl-hydrolase 97 catalytic" evidence="2">
    <location>
        <begin position="295"/>
        <end position="493"/>
    </location>
</feature>
<dbReference type="RefSeq" id="WP_086438072.1">
    <property type="nucleotide sequence ID" value="NZ_FXWG01000002.1"/>
</dbReference>
<evidence type="ECO:0000259" key="2">
    <source>
        <dbReference type="Pfam" id="PF10566"/>
    </source>
</evidence>
<evidence type="ECO:0000313" key="6">
    <source>
        <dbReference type="Proteomes" id="UP000194420"/>
    </source>
</evidence>
<evidence type="ECO:0000259" key="3">
    <source>
        <dbReference type="Pfam" id="PF14508"/>
    </source>
</evidence>
<dbReference type="Pfam" id="PF10566">
    <property type="entry name" value="Glyco_hydro_97"/>
    <property type="match status" value="1"/>
</dbReference>
<reference evidence="6" key="1">
    <citation type="submission" date="2017-04" db="EMBL/GenBank/DDBJ databases">
        <authorList>
            <person name="Varghese N."/>
            <person name="Submissions S."/>
        </authorList>
    </citation>
    <scope>NUCLEOTIDE SEQUENCE [LARGE SCALE GENOMIC DNA]</scope>
</reference>
<dbReference type="InterPro" id="IPR013785">
    <property type="entry name" value="Aldolase_TIM"/>
</dbReference>
<dbReference type="InterPro" id="IPR014718">
    <property type="entry name" value="GH-type_carb-bd"/>
</dbReference>
<dbReference type="InterPro" id="IPR019563">
    <property type="entry name" value="GH97_catalytic"/>
</dbReference>
<dbReference type="AlphaFoldDB" id="A0A1Y6F4M6"/>
<dbReference type="Proteomes" id="UP000194420">
    <property type="component" value="Unassembled WGS sequence"/>
</dbReference>
<dbReference type="Pfam" id="PF14509">
    <property type="entry name" value="GH97_C"/>
    <property type="match status" value="1"/>
</dbReference>
<keyword evidence="6" id="KW-1185">Reference proteome</keyword>
<dbReference type="Pfam" id="PF14508">
    <property type="entry name" value="GH97_N"/>
    <property type="match status" value="1"/>
</dbReference>
<evidence type="ECO:0000313" key="5">
    <source>
        <dbReference type="EMBL" id="SMQ69845.1"/>
    </source>
</evidence>
<evidence type="ECO:0000259" key="4">
    <source>
        <dbReference type="Pfam" id="PF14509"/>
    </source>
</evidence>
<dbReference type="EMBL" id="FXWG01000002">
    <property type="protein sequence ID" value="SMQ69845.1"/>
    <property type="molecule type" value="Genomic_DNA"/>
</dbReference>
<feature type="chain" id="PRO_5013119777" evidence="1">
    <location>
        <begin position="25"/>
        <end position="690"/>
    </location>
</feature>
<protein>
    <submittedName>
        <fullName evidence="5">Alpha-glucosidase</fullName>
    </submittedName>
</protein>
<feature type="signal peptide" evidence="1">
    <location>
        <begin position="1"/>
        <end position="24"/>
    </location>
</feature>
<dbReference type="InterPro" id="IPR029486">
    <property type="entry name" value="GH97_N"/>
</dbReference>
<dbReference type="PANTHER" id="PTHR35803">
    <property type="entry name" value="GLUCAN 1,4-ALPHA-GLUCOSIDASE SUSB-RELATED"/>
    <property type="match status" value="1"/>
</dbReference>
<dbReference type="GO" id="GO:0030246">
    <property type="term" value="F:carbohydrate binding"/>
    <property type="evidence" value="ECO:0007669"/>
    <property type="project" value="InterPro"/>
</dbReference>
<name>A0A1Y6F4M6_9SPHN</name>
<dbReference type="InterPro" id="IPR017853">
    <property type="entry name" value="GH"/>
</dbReference>
<dbReference type="Gene3D" id="3.20.20.70">
    <property type="entry name" value="Aldolase class I"/>
    <property type="match status" value="1"/>
</dbReference>
<sequence length="690" mass="77141">MHRLLSAMVPVFLVAISFSQPVSAEETVTSPDGRITVTVDVNGEGRPFYRIDLDGAAVLTESRLGFLLADQDKLERRLAVIAAEASSHDETWEQPWGERRFVRDHHNQLTVRFEEDSDEKRRFGVTFRVFDDGVGFRYLFDDSSVGETLRVADELTEFNLAQDGTAWWIPGGEWNRYEYLYEKTPISGVSMAHTPLTFRMENGTHVAIHEAALVDFAGMWVKRTTGTNFRATLTPTGSTAARAMRDIPFATPWRTIRVSDDAAGLAMSDIELNLNEPNKLGDVSWFKPHKYVGVWWSLHLDEESWGLNSGSGSDASFTAKKHGATTENVKRYIDFAAEHGFEGVLVEGWNIGWDGNWFFNGKLFSFTESYPDYDFAELARYAAEMGVPIVGHHETSGDIGNYESQLADALDLMAERGVKTIKSGYVTDACNLRYVHPDGRETRECVESQVMTNHHIMVVKEAAKRKIAMNPHEPVKGTGLRRTYPNWVSREGARGMEFNAWGVPPNGPSHVPTMVFTRMLSGPMDYTPGVLSLEGRGQPLQMTKARALAEYVVIYSPIQMAADLPEHYAEAMDAFQFIKDVPTDWSESLILDAEVGEYVVTARKDRNSEEWFLGGATDEQARDTAVSLDFLDAGTAYRAEIYRDGANAHFEGEGRFDIVIETREVSSADTLDLRMAPGGGYAVRLVPLSR</sequence>
<dbReference type="InterPro" id="IPR052720">
    <property type="entry name" value="Glycosyl_hydrolase_97"/>
</dbReference>
<dbReference type="PANTHER" id="PTHR35803:SF1">
    <property type="entry name" value="GLUCAN 1,4-ALPHA-GLUCOSIDASE SUSB"/>
    <property type="match status" value="1"/>
</dbReference>
<gene>
    <name evidence="5" type="ORF">SAMN06297468_2029</name>
</gene>
<feature type="domain" description="Glycosyl-hydrolase 97 C-terminal oligomerisation" evidence="4">
    <location>
        <begin position="584"/>
        <end position="685"/>
    </location>
</feature>
<dbReference type="InterPro" id="IPR029483">
    <property type="entry name" value="GH97_C"/>
</dbReference>
<dbReference type="Gene3D" id="2.70.98.10">
    <property type="match status" value="1"/>
</dbReference>
<feature type="domain" description="Glycosyl-hydrolase 97 N-terminal" evidence="3">
    <location>
        <begin position="28"/>
        <end position="277"/>
    </location>
</feature>